<sequence length="162" mass="17484">MEPKDDGLGSRLHDVVLGMAVAAANGFALGGVIYDKSTCGAPSSSTHGVDIFKSAGRVFGIKNPRMMFTNHPPDFGDFVFEDTRKFEQSISRQGMPKSSKDNWLLSAKAKCLACDLDKSGADMDRYFHSNIPFGLAEVITVEKGAARLQAGSPLCRASHQAW</sequence>
<accession>A0ABN9XFU2</accession>
<keyword evidence="1" id="KW-0472">Membrane</keyword>
<proteinExistence type="predicted"/>
<keyword evidence="1" id="KW-1133">Transmembrane helix</keyword>
<name>A0ABN9XFU2_9DINO</name>
<dbReference type="Proteomes" id="UP001189429">
    <property type="component" value="Unassembled WGS sequence"/>
</dbReference>
<evidence type="ECO:0000313" key="2">
    <source>
        <dbReference type="EMBL" id="CAK0898550.1"/>
    </source>
</evidence>
<feature type="transmembrane region" description="Helical" evidence="1">
    <location>
        <begin position="12"/>
        <end position="34"/>
    </location>
</feature>
<reference evidence="2" key="1">
    <citation type="submission" date="2023-10" db="EMBL/GenBank/DDBJ databases">
        <authorList>
            <person name="Chen Y."/>
            <person name="Shah S."/>
            <person name="Dougan E. K."/>
            <person name="Thang M."/>
            <person name="Chan C."/>
        </authorList>
    </citation>
    <scope>NUCLEOTIDE SEQUENCE [LARGE SCALE GENOMIC DNA]</scope>
</reference>
<gene>
    <name evidence="2" type="ORF">PCOR1329_LOCUS76381</name>
</gene>
<evidence type="ECO:0000313" key="3">
    <source>
        <dbReference type="Proteomes" id="UP001189429"/>
    </source>
</evidence>
<evidence type="ECO:0000256" key="1">
    <source>
        <dbReference type="SAM" id="Phobius"/>
    </source>
</evidence>
<protein>
    <submittedName>
        <fullName evidence="2">Uncharacterized protein</fullName>
    </submittedName>
</protein>
<keyword evidence="1" id="KW-0812">Transmembrane</keyword>
<keyword evidence="3" id="KW-1185">Reference proteome</keyword>
<dbReference type="EMBL" id="CAUYUJ010020492">
    <property type="protein sequence ID" value="CAK0898550.1"/>
    <property type="molecule type" value="Genomic_DNA"/>
</dbReference>
<comment type="caution">
    <text evidence="2">The sequence shown here is derived from an EMBL/GenBank/DDBJ whole genome shotgun (WGS) entry which is preliminary data.</text>
</comment>
<organism evidence="2 3">
    <name type="scientific">Prorocentrum cordatum</name>
    <dbReference type="NCBI Taxonomy" id="2364126"/>
    <lineage>
        <taxon>Eukaryota</taxon>
        <taxon>Sar</taxon>
        <taxon>Alveolata</taxon>
        <taxon>Dinophyceae</taxon>
        <taxon>Prorocentrales</taxon>
        <taxon>Prorocentraceae</taxon>
        <taxon>Prorocentrum</taxon>
    </lineage>
</organism>